<reference evidence="2" key="1">
    <citation type="submission" date="2022-12" db="EMBL/GenBank/DDBJ databases">
        <title>Paraconexibacter alkalitolerans sp. nov. and Baekduia alba sp. nov., isolated from soil and emended description of the genera Paraconexibacter (Chun et al., 2020) and Baekduia (An et al., 2020).</title>
        <authorList>
            <person name="Vieira S."/>
            <person name="Huber K.J."/>
            <person name="Geppert A."/>
            <person name="Wolf J."/>
            <person name="Neumann-Schaal M."/>
            <person name="Muesken M."/>
            <person name="Overmann J."/>
        </authorList>
    </citation>
    <scope>NUCLEOTIDE SEQUENCE</scope>
    <source>
        <strain evidence="2">AEG42_29</strain>
    </source>
</reference>
<dbReference type="KEGG" id="parq:DSM112329_04769"/>
<protein>
    <recommendedName>
        <fullName evidence="1">RNA polymerase sigma-70 region 4 domain-containing protein</fullName>
    </recommendedName>
</protein>
<dbReference type="EMBL" id="CP114014">
    <property type="protein sequence ID" value="XAY07877.1"/>
    <property type="molecule type" value="Genomic_DNA"/>
</dbReference>
<dbReference type="GO" id="GO:0003700">
    <property type="term" value="F:DNA-binding transcription factor activity"/>
    <property type="evidence" value="ECO:0007669"/>
    <property type="project" value="InterPro"/>
</dbReference>
<evidence type="ECO:0000259" key="1">
    <source>
        <dbReference type="Pfam" id="PF04545"/>
    </source>
</evidence>
<evidence type="ECO:0000313" key="2">
    <source>
        <dbReference type="EMBL" id="XAY07877.1"/>
    </source>
</evidence>
<dbReference type="Pfam" id="PF04545">
    <property type="entry name" value="Sigma70_r4"/>
    <property type="match status" value="1"/>
</dbReference>
<proteinExistence type="predicted"/>
<dbReference type="GO" id="GO:0006352">
    <property type="term" value="P:DNA-templated transcription initiation"/>
    <property type="evidence" value="ECO:0007669"/>
    <property type="project" value="InterPro"/>
</dbReference>
<dbReference type="RefSeq" id="WP_354699065.1">
    <property type="nucleotide sequence ID" value="NZ_CP114014.1"/>
</dbReference>
<dbReference type="InterPro" id="IPR036388">
    <property type="entry name" value="WH-like_DNA-bd_sf"/>
</dbReference>
<dbReference type="AlphaFoldDB" id="A0AAU7B2H6"/>
<dbReference type="SUPFAM" id="SSF88659">
    <property type="entry name" value="Sigma3 and sigma4 domains of RNA polymerase sigma factors"/>
    <property type="match status" value="1"/>
</dbReference>
<name>A0AAU7B2H6_9ACTN</name>
<dbReference type="InterPro" id="IPR013324">
    <property type="entry name" value="RNA_pol_sigma_r3/r4-like"/>
</dbReference>
<sequence>MDDEDLVAYMASAKRAGATDHGTLAAHMLLWRHEPRMRGWVRAGLPEHLQHLSPAVEDWVLKQVLHSALKLPLKGEHAGEWVNWCKTVVKRQTISFFRSAQGKALELERQLPGEHVDADGRTTGKPLSVDFNIDDLAAGMDYGAATDAALAGLSEQHRRVVHAAYIEDRASKDVAAEFGETVANVDQIKKRFKEALRAELVARGVWQA</sequence>
<organism evidence="2">
    <name type="scientific">Paraconexibacter sp. AEG42_29</name>
    <dbReference type="NCBI Taxonomy" id="2997339"/>
    <lineage>
        <taxon>Bacteria</taxon>
        <taxon>Bacillati</taxon>
        <taxon>Actinomycetota</taxon>
        <taxon>Thermoleophilia</taxon>
        <taxon>Solirubrobacterales</taxon>
        <taxon>Paraconexibacteraceae</taxon>
        <taxon>Paraconexibacter</taxon>
    </lineage>
</organism>
<gene>
    <name evidence="2" type="ORF">DSM112329_04769</name>
</gene>
<dbReference type="InterPro" id="IPR007630">
    <property type="entry name" value="RNA_pol_sigma70_r4"/>
</dbReference>
<dbReference type="Gene3D" id="1.10.10.10">
    <property type="entry name" value="Winged helix-like DNA-binding domain superfamily/Winged helix DNA-binding domain"/>
    <property type="match status" value="1"/>
</dbReference>
<accession>A0AAU7B2H6</accession>
<feature type="domain" description="RNA polymerase sigma-70 region 4" evidence="1">
    <location>
        <begin position="149"/>
        <end position="197"/>
    </location>
</feature>